<dbReference type="EMBL" id="MCFG01000072">
    <property type="protein sequence ID" value="ORX83497.1"/>
    <property type="molecule type" value="Genomic_DNA"/>
</dbReference>
<evidence type="ECO:0000256" key="1">
    <source>
        <dbReference type="SAM" id="SignalP"/>
    </source>
</evidence>
<evidence type="ECO:0000313" key="3">
    <source>
        <dbReference type="Proteomes" id="UP000193944"/>
    </source>
</evidence>
<gene>
    <name evidence="2" type="ORF">BCR32DRAFT_326382</name>
</gene>
<reference evidence="2 3" key="1">
    <citation type="submission" date="2016-08" db="EMBL/GenBank/DDBJ databases">
        <title>A Parts List for Fungal Cellulosomes Revealed by Comparative Genomics.</title>
        <authorList>
            <consortium name="DOE Joint Genome Institute"/>
            <person name="Haitjema C.H."/>
            <person name="Gilmore S.P."/>
            <person name="Henske J.K."/>
            <person name="Solomon K.V."/>
            <person name="De Groot R."/>
            <person name="Kuo A."/>
            <person name="Mondo S.J."/>
            <person name="Salamov A.A."/>
            <person name="Labutti K."/>
            <person name="Zhao Z."/>
            <person name="Chiniquy J."/>
            <person name="Barry K."/>
            <person name="Brewer H.M."/>
            <person name="Purvine S.O."/>
            <person name="Wright A.T."/>
            <person name="Boxma B."/>
            <person name="Van Alen T."/>
            <person name="Hackstein J.H."/>
            <person name="Baker S.E."/>
            <person name="Grigoriev I.V."/>
            <person name="O'Malley M.A."/>
        </authorList>
    </citation>
    <scope>NUCLEOTIDE SEQUENCE [LARGE SCALE GENOMIC DNA]</scope>
    <source>
        <strain evidence="2 3">S4</strain>
    </source>
</reference>
<protein>
    <submittedName>
        <fullName evidence="2">Uncharacterized protein</fullName>
    </submittedName>
</protein>
<proteinExistence type="predicted"/>
<keyword evidence="3" id="KW-1185">Reference proteome</keyword>
<comment type="caution">
    <text evidence="2">The sequence shown here is derived from an EMBL/GenBank/DDBJ whole genome shotgun (WGS) entry which is preliminary data.</text>
</comment>
<feature type="chain" id="PRO_5011007758" evidence="1">
    <location>
        <begin position="20"/>
        <end position="259"/>
    </location>
</feature>
<evidence type="ECO:0000313" key="2">
    <source>
        <dbReference type="EMBL" id="ORX83497.1"/>
    </source>
</evidence>
<accession>A0A1Y1XCQ5</accession>
<name>A0A1Y1XCQ5_9FUNG</name>
<keyword evidence="1" id="KW-0732">Signal</keyword>
<feature type="signal peptide" evidence="1">
    <location>
        <begin position="1"/>
        <end position="19"/>
    </location>
</feature>
<dbReference type="OrthoDB" id="10559921at2759"/>
<reference evidence="2 3" key="2">
    <citation type="submission" date="2016-08" db="EMBL/GenBank/DDBJ databases">
        <title>Pervasive Adenine N6-methylation of Active Genes in Fungi.</title>
        <authorList>
            <consortium name="DOE Joint Genome Institute"/>
            <person name="Mondo S.J."/>
            <person name="Dannebaum R.O."/>
            <person name="Kuo R.C."/>
            <person name="Labutti K."/>
            <person name="Haridas S."/>
            <person name="Kuo A."/>
            <person name="Salamov A."/>
            <person name="Ahrendt S.R."/>
            <person name="Lipzen A."/>
            <person name="Sullivan W."/>
            <person name="Andreopoulos W.B."/>
            <person name="Clum A."/>
            <person name="Lindquist E."/>
            <person name="Daum C."/>
            <person name="Ramamoorthy G.K."/>
            <person name="Gryganskyi A."/>
            <person name="Culley D."/>
            <person name="Magnuson J.K."/>
            <person name="James T.Y."/>
            <person name="O'Malley M.A."/>
            <person name="Stajich J.E."/>
            <person name="Spatafora J.W."/>
            <person name="Visel A."/>
            <person name="Grigoriev I.V."/>
        </authorList>
    </citation>
    <scope>NUCLEOTIDE SEQUENCE [LARGE SCALE GENOMIC DNA]</scope>
    <source>
        <strain evidence="2 3">S4</strain>
    </source>
</reference>
<sequence>MKLSLIGLLFVSSLVLIKGEESLSPTATCMAELSKYKGCFEKITGISALELFSGGLSSFKVPDTTEDIKNYCNGFYENECANFVKDSSNEKTDCSKDNATDSQLYSLLTSLKIMYLSYCVKDKDDKLCPLSDYLLNHMTELKELSTKENSGESELSKELLTTIANDCKSDICNERLLNLEKLQKSYSDSISVSEGKEGSSVTVDVSSKNDITQKYIQNYKDKKCGSIDGSSDSTSSALTIKGMTYTLVTMIILSILLLI</sequence>
<organism evidence="2 3">
    <name type="scientific">Anaeromyces robustus</name>
    <dbReference type="NCBI Taxonomy" id="1754192"/>
    <lineage>
        <taxon>Eukaryota</taxon>
        <taxon>Fungi</taxon>
        <taxon>Fungi incertae sedis</taxon>
        <taxon>Chytridiomycota</taxon>
        <taxon>Chytridiomycota incertae sedis</taxon>
        <taxon>Neocallimastigomycetes</taxon>
        <taxon>Neocallimastigales</taxon>
        <taxon>Neocallimastigaceae</taxon>
        <taxon>Anaeromyces</taxon>
    </lineage>
</organism>
<dbReference type="AlphaFoldDB" id="A0A1Y1XCQ5"/>
<dbReference type="Proteomes" id="UP000193944">
    <property type="component" value="Unassembled WGS sequence"/>
</dbReference>